<dbReference type="EMBL" id="WUBI01000003">
    <property type="protein sequence ID" value="MWV45647.1"/>
    <property type="molecule type" value="Genomic_DNA"/>
</dbReference>
<evidence type="ECO:0000313" key="10">
    <source>
        <dbReference type="EMBL" id="MWV45647.1"/>
    </source>
</evidence>
<dbReference type="GO" id="GO:0005186">
    <property type="term" value="F:pheromone activity"/>
    <property type="evidence" value="ECO:0007669"/>
    <property type="project" value="UniProtKB-KW"/>
</dbReference>
<comment type="subunit">
    <text evidence="7">Interacts directly with the sensor histidine kinase ComP and stimulates its activity.</text>
</comment>
<dbReference type="Pfam" id="PF05952">
    <property type="entry name" value="ComX"/>
    <property type="match status" value="1"/>
</dbReference>
<dbReference type="InterPro" id="IPR009233">
    <property type="entry name" value="Competence_ComX_Bacillus"/>
</dbReference>
<organism evidence="10 11">
    <name type="scientific">Paenibacillus dendrobii</name>
    <dbReference type="NCBI Taxonomy" id="2691084"/>
    <lineage>
        <taxon>Bacteria</taxon>
        <taxon>Bacillati</taxon>
        <taxon>Bacillota</taxon>
        <taxon>Bacilli</taxon>
        <taxon>Bacillales</taxon>
        <taxon>Paenibacillaceae</taxon>
        <taxon>Paenibacillus</taxon>
    </lineage>
</organism>
<evidence type="ECO:0000256" key="6">
    <source>
        <dbReference type="ARBA" id="ARBA00023289"/>
    </source>
</evidence>
<gene>
    <name evidence="10" type="primary">comX</name>
    <name evidence="10" type="ORF">GRF59_18705</name>
</gene>
<dbReference type="AlphaFoldDB" id="A0A7X3IP37"/>
<keyword evidence="6" id="KW-0636">Prenylation</keyword>
<evidence type="ECO:0000256" key="1">
    <source>
        <dbReference type="ARBA" id="ARBA00004613"/>
    </source>
</evidence>
<reference evidence="10 11" key="1">
    <citation type="submission" date="2019-12" db="EMBL/GenBank/DDBJ databases">
        <title>Paenibacillus sp. nov., an endophytic bacterium isolated from the stem of Dendrobium.</title>
        <authorList>
            <person name="Zhao R."/>
        </authorList>
    </citation>
    <scope>NUCLEOTIDE SEQUENCE [LARGE SCALE GENOMIC DNA]</scope>
    <source>
        <strain evidence="10 11">HJL G12</strain>
    </source>
</reference>
<evidence type="ECO:0000256" key="9">
    <source>
        <dbReference type="ARBA" id="ARBA00030321"/>
    </source>
</evidence>
<keyword evidence="3" id="KW-0588">Pheromone</keyword>
<evidence type="ECO:0000256" key="2">
    <source>
        <dbReference type="ARBA" id="ARBA00022525"/>
    </source>
</evidence>
<sequence>MLKEMIRKMVMEPDFMARIQNGQLQLAGISALEQRALMDVMQDRKPDESLRKTVYWC</sequence>
<dbReference type="Proteomes" id="UP000460318">
    <property type="component" value="Unassembled WGS sequence"/>
</dbReference>
<name>A0A7X3IP37_9BACL</name>
<dbReference type="RefSeq" id="WP_160499252.1">
    <property type="nucleotide sequence ID" value="NZ_WUBI01000003.1"/>
</dbReference>
<comment type="caution">
    <text evidence="10">The sequence shown here is derived from an EMBL/GenBank/DDBJ whole genome shotgun (WGS) entry which is preliminary data.</text>
</comment>
<protein>
    <recommendedName>
        <fullName evidence="8">ComX pheromone</fullName>
    </recommendedName>
    <alternativeName>
        <fullName evidence="9">Competence pheromone</fullName>
    </alternativeName>
</protein>
<comment type="subcellular location">
    <subcellularLocation>
        <location evidence="1">Secreted</location>
    </subcellularLocation>
</comment>
<dbReference type="GO" id="GO:0005576">
    <property type="term" value="C:extracellular region"/>
    <property type="evidence" value="ECO:0007669"/>
    <property type="project" value="UniProtKB-SubCell"/>
</dbReference>
<keyword evidence="4" id="KW-0178">Competence</keyword>
<proteinExistence type="predicted"/>
<keyword evidence="5" id="KW-0449">Lipoprotein</keyword>
<accession>A0A7X3IP37</accession>
<evidence type="ECO:0000313" key="11">
    <source>
        <dbReference type="Proteomes" id="UP000460318"/>
    </source>
</evidence>
<evidence type="ECO:0000256" key="4">
    <source>
        <dbReference type="ARBA" id="ARBA00023287"/>
    </source>
</evidence>
<evidence type="ECO:0000256" key="8">
    <source>
        <dbReference type="ARBA" id="ARBA00029545"/>
    </source>
</evidence>
<evidence type="ECO:0000256" key="3">
    <source>
        <dbReference type="ARBA" id="ARBA00023044"/>
    </source>
</evidence>
<evidence type="ECO:0000256" key="7">
    <source>
        <dbReference type="ARBA" id="ARBA00029483"/>
    </source>
</evidence>
<keyword evidence="2" id="KW-0964">Secreted</keyword>
<keyword evidence="11" id="KW-1185">Reference proteome</keyword>
<dbReference type="GO" id="GO:0030420">
    <property type="term" value="P:establishment of competence for transformation"/>
    <property type="evidence" value="ECO:0007669"/>
    <property type="project" value="UniProtKB-KW"/>
</dbReference>
<evidence type="ECO:0000256" key="5">
    <source>
        <dbReference type="ARBA" id="ARBA00023288"/>
    </source>
</evidence>